<evidence type="ECO:0000313" key="2">
    <source>
        <dbReference type="Proteomes" id="UP000007266"/>
    </source>
</evidence>
<reference evidence="1 2" key="2">
    <citation type="journal article" date="2010" name="Nucleic Acids Res.">
        <title>BeetleBase in 2010: revisions to provide comprehensive genomic information for Tribolium castaneum.</title>
        <authorList>
            <person name="Kim H.S."/>
            <person name="Murphy T."/>
            <person name="Xia J."/>
            <person name="Caragea D."/>
            <person name="Park Y."/>
            <person name="Beeman R.W."/>
            <person name="Lorenzen M.D."/>
            <person name="Butcher S."/>
            <person name="Manak J.R."/>
            <person name="Brown S.J."/>
        </authorList>
    </citation>
    <scope>NUCLEOTIDE SEQUENCE [LARGE SCALE GENOMIC DNA]</scope>
    <source>
        <strain evidence="1 2">Georgia GA2</strain>
    </source>
</reference>
<sequence>MSANCAKYWKHMPLLNSASSTSRRSDIRVATEETTKKRCRACANAAKAEMCKNTLWMER</sequence>
<dbReference type="EMBL" id="KQ971410">
    <property type="protein sequence ID" value="EEZ97279.1"/>
    <property type="molecule type" value="Genomic_DNA"/>
</dbReference>
<reference evidence="1 2" key="1">
    <citation type="journal article" date="2008" name="Nature">
        <title>The genome of the model beetle and pest Tribolium castaneum.</title>
        <authorList>
            <consortium name="Tribolium Genome Sequencing Consortium"/>
            <person name="Richards S."/>
            <person name="Gibbs R.A."/>
            <person name="Weinstock G.M."/>
            <person name="Brown S.J."/>
            <person name="Denell R."/>
            <person name="Beeman R.W."/>
            <person name="Gibbs R."/>
            <person name="Beeman R.W."/>
            <person name="Brown S.J."/>
            <person name="Bucher G."/>
            <person name="Friedrich M."/>
            <person name="Grimmelikhuijzen C.J."/>
            <person name="Klingler M."/>
            <person name="Lorenzen M."/>
            <person name="Richards S."/>
            <person name="Roth S."/>
            <person name="Schroder R."/>
            <person name="Tautz D."/>
            <person name="Zdobnov E.M."/>
            <person name="Muzny D."/>
            <person name="Gibbs R.A."/>
            <person name="Weinstock G.M."/>
            <person name="Attaway T."/>
            <person name="Bell S."/>
            <person name="Buhay C.J."/>
            <person name="Chandrabose M.N."/>
            <person name="Chavez D."/>
            <person name="Clerk-Blankenburg K.P."/>
            <person name="Cree A."/>
            <person name="Dao M."/>
            <person name="Davis C."/>
            <person name="Chacko J."/>
            <person name="Dinh H."/>
            <person name="Dugan-Rocha S."/>
            <person name="Fowler G."/>
            <person name="Garner T.T."/>
            <person name="Garnes J."/>
            <person name="Gnirke A."/>
            <person name="Hawes A."/>
            <person name="Hernandez J."/>
            <person name="Hines S."/>
            <person name="Holder M."/>
            <person name="Hume J."/>
            <person name="Jhangiani S.N."/>
            <person name="Joshi V."/>
            <person name="Khan Z.M."/>
            <person name="Jackson L."/>
            <person name="Kovar C."/>
            <person name="Kowis A."/>
            <person name="Lee S."/>
            <person name="Lewis L.R."/>
            <person name="Margolis J."/>
            <person name="Morgan M."/>
            <person name="Nazareth L.V."/>
            <person name="Nguyen N."/>
            <person name="Okwuonu G."/>
            <person name="Parker D."/>
            <person name="Richards S."/>
            <person name="Ruiz S.J."/>
            <person name="Santibanez J."/>
            <person name="Savard J."/>
            <person name="Scherer S.E."/>
            <person name="Schneider B."/>
            <person name="Sodergren E."/>
            <person name="Tautz D."/>
            <person name="Vattahil S."/>
            <person name="Villasana D."/>
            <person name="White C.S."/>
            <person name="Wright R."/>
            <person name="Park Y."/>
            <person name="Beeman R.W."/>
            <person name="Lord J."/>
            <person name="Oppert B."/>
            <person name="Lorenzen M."/>
            <person name="Brown S."/>
            <person name="Wang L."/>
            <person name="Savard J."/>
            <person name="Tautz D."/>
            <person name="Richards S."/>
            <person name="Weinstock G."/>
            <person name="Gibbs R.A."/>
            <person name="Liu Y."/>
            <person name="Worley K."/>
            <person name="Weinstock G."/>
            <person name="Elsik C.G."/>
            <person name="Reese J.T."/>
            <person name="Elhaik E."/>
            <person name="Landan G."/>
            <person name="Graur D."/>
            <person name="Arensburger P."/>
            <person name="Atkinson P."/>
            <person name="Beeman R.W."/>
            <person name="Beidler J."/>
            <person name="Brown S.J."/>
            <person name="Demuth J.P."/>
            <person name="Drury D.W."/>
            <person name="Du Y.Z."/>
            <person name="Fujiwara H."/>
            <person name="Lorenzen M."/>
            <person name="Maselli V."/>
            <person name="Osanai M."/>
            <person name="Park Y."/>
            <person name="Robertson H.M."/>
            <person name="Tu Z."/>
            <person name="Wang J.J."/>
            <person name="Wang S."/>
            <person name="Richards S."/>
            <person name="Song H."/>
            <person name="Zhang L."/>
            <person name="Sodergren E."/>
            <person name="Werner D."/>
            <person name="Stanke M."/>
            <person name="Morgenstern B."/>
            <person name="Solovyev V."/>
            <person name="Kosarev P."/>
            <person name="Brown G."/>
            <person name="Chen H.C."/>
            <person name="Ermolaeva O."/>
            <person name="Hlavina W."/>
            <person name="Kapustin Y."/>
            <person name="Kiryutin B."/>
            <person name="Kitts P."/>
            <person name="Maglott D."/>
            <person name="Pruitt K."/>
            <person name="Sapojnikov V."/>
            <person name="Souvorov A."/>
            <person name="Mackey A.J."/>
            <person name="Waterhouse R.M."/>
            <person name="Wyder S."/>
            <person name="Zdobnov E.M."/>
            <person name="Zdobnov E.M."/>
            <person name="Wyder S."/>
            <person name="Kriventseva E.V."/>
            <person name="Kadowaki T."/>
            <person name="Bork P."/>
            <person name="Aranda M."/>
            <person name="Bao R."/>
            <person name="Beermann A."/>
            <person name="Berns N."/>
            <person name="Bolognesi R."/>
            <person name="Bonneton F."/>
            <person name="Bopp D."/>
            <person name="Brown S.J."/>
            <person name="Bucher G."/>
            <person name="Butts T."/>
            <person name="Chaumot A."/>
            <person name="Denell R.E."/>
            <person name="Ferrier D.E."/>
            <person name="Friedrich M."/>
            <person name="Gordon C.M."/>
            <person name="Jindra M."/>
            <person name="Klingler M."/>
            <person name="Lan Q."/>
            <person name="Lattorff H.M."/>
            <person name="Laudet V."/>
            <person name="von Levetsow C."/>
            <person name="Liu Z."/>
            <person name="Lutz R."/>
            <person name="Lynch J.A."/>
            <person name="da Fonseca R.N."/>
            <person name="Posnien N."/>
            <person name="Reuter R."/>
            <person name="Roth S."/>
            <person name="Savard J."/>
            <person name="Schinko J.B."/>
            <person name="Schmitt C."/>
            <person name="Schoppmeier M."/>
            <person name="Schroder R."/>
            <person name="Shippy T.D."/>
            <person name="Simonnet F."/>
            <person name="Marques-Souza H."/>
            <person name="Tautz D."/>
            <person name="Tomoyasu Y."/>
            <person name="Trauner J."/>
            <person name="Van der Zee M."/>
            <person name="Vervoort M."/>
            <person name="Wittkopp N."/>
            <person name="Wimmer E.A."/>
            <person name="Yang X."/>
            <person name="Jones A.K."/>
            <person name="Sattelle D.B."/>
            <person name="Ebert P.R."/>
            <person name="Nelson D."/>
            <person name="Scott J.G."/>
            <person name="Beeman R.W."/>
            <person name="Muthukrishnan S."/>
            <person name="Kramer K.J."/>
            <person name="Arakane Y."/>
            <person name="Beeman R.W."/>
            <person name="Zhu Q."/>
            <person name="Hogenkamp D."/>
            <person name="Dixit R."/>
            <person name="Oppert B."/>
            <person name="Jiang H."/>
            <person name="Zou Z."/>
            <person name="Marshall J."/>
            <person name="Elpidina E."/>
            <person name="Vinokurov K."/>
            <person name="Oppert C."/>
            <person name="Zou Z."/>
            <person name="Evans J."/>
            <person name="Lu Z."/>
            <person name="Zhao P."/>
            <person name="Sumathipala N."/>
            <person name="Altincicek B."/>
            <person name="Vilcinskas A."/>
            <person name="Williams M."/>
            <person name="Hultmark D."/>
            <person name="Hetru C."/>
            <person name="Jiang H."/>
            <person name="Grimmelikhuijzen C.J."/>
            <person name="Hauser F."/>
            <person name="Cazzamali G."/>
            <person name="Williamson M."/>
            <person name="Park Y."/>
            <person name="Li B."/>
            <person name="Tanaka Y."/>
            <person name="Predel R."/>
            <person name="Neupert S."/>
            <person name="Schachtner J."/>
            <person name="Verleyen P."/>
            <person name="Raible F."/>
            <person name="Bork P."/>
            <person name="Friedrich M."/>
            <person name="Walden K.K."/>
            <person name="Robertson H.M."/>
            <person name="Angeli S."/>
            <person name="Foret S."/>
            <person name="Bucher G."/>
            <person name="Schuetz S."/>
            <person name="Maleszka R."/>
            <person name="Wimmer E.A."/>
            <person name="Beeman R.W."/>
            <person name="Lorenzen M."/>
            <person name="Tomoyasu Y."/>
            <person name="Miller S.C."/>
            <person name="Grossmann D."/>
            <person name="Bucher G."/>
        </authorList>
    </citation>
    <scope>NUCLEOTIDE SEQUENCE [LARGE SCALE GENOMIC DNA]</scope>
    <source>
        <strain evidence="1 2">Georgia GA2</strain>
    </source>
</reference>
<proteinExistence type="predicted"/>
<dbReference type="HOGENOM" id="CLU_2963816_0_0_1"/>
<accession>D6X4E2</accession>
<dbReference type="Proteomes" id="UP000007266">
    <property type="component" value="Unassembled WGS sequence"/>
</dbReference>
<evidence type="ECO:0000313" key="1">
    <source>
        <dbReference type="EMBL" id="EEZ97279.1"/>
    </source>
</evidence>
<keyword evidence="2" id="KW-1185">Reference proteome</keyword>
<protein>
    <submittedName>
        <fullName evidence="1">Uncharacterized protein</fullName>
    </submittedName>
</protein>
<gene>
    <name evidence="1" type="primary">GLEAN_11083</name>
    <name evidence="1" type="ORF">TcasGA2_TC011083</name>
</gene>
<name>D6X4E2_TRICA</name>
<dbReference type="AlphaFoldDB" id="D6X4E2"/>
<organism evidence="1 2">
    <name type="scientific">Tribolium castaneum</name>
    <name type="common">Red flour beetle</name>
    <dbReference type="NCBI Taxonomy" id="7070"/>
    <lineage>
        <taxon>Eukaryota</taxon>
        <taxon>Metazoa</taxon>
        <taxon>Ecdysozoa</taxon>
        <taxon>Arthropoda</taxon>
        <taxon>Hexapoda</taxon>
        <taxon>Insecta</taxon>
        <taxon>Pterygota</taxon>
        <taxon>Neoptera</taxon>
        <taxon>Endopterygota</taxon>
        <taxon>Coleoptera</taxon>
        <taxon>Polyphaga</taxon>
        <taxon>Cucujiformia</taxon>
        <taxon>Tenebrionidae</taxon>
        <taxon>Tenebrionidae incertae sedis</taxon>
        <taxon>Tribolium</taxon>
    </lineage>
</organism>